<dbReference type="PANTHER" id="PTHR46137:SF4">
    <property type="entry name" value="PROTEIN LEAD-SENSITIVE 1"/>
    <property type="match status" value="1"/>
</dbReference>
<evidence type="ECO:0000259" key="1">
    <source>
        <dbReference type="PROSITE" id="PS51934"/>
    </source>
</evidence>
<keyword evidence="3" id="KW-1185">Reference proteome</keyword>
<reference evidence="2" key="1">
    <citation type="journal article" date="2019" name="bioRxiv">
        <title>The Genome of the Zebra Mussel, Dreissena polymorpha: A Resource for Invasive Species Research.</title>
        <authorList>
            <person name="McCartney M.A."/>
            <person name="Auch B."/>
            <person name="Kono T."/>
            <person name="Mallez S."/>
            <person name="Zhang Y."/>
            <person name="Obille A."/>
            <person name="Becker A."/>
            <person name="Abrahante J.E."/>
            <person name="Garbe J."/>
            <person name="Badalamenti J.P."/>
            <person name="Herman A."/>
            <person name="Mangelson H."/>
            <person name="Liachko I."/>
            <person name="Sullivan S."/>
            <person name="Sone E.D."/>
            <person name="Koren S."/>
            <person name="Silverstein K.A.T."/>
            <person name="Beckman K.B."/>
            <person name="Gohl D.M."/>
        </authorList>
    </citation>
    <scope>NUCLEOTIDE SEQUENCE</scope>
    <source>
        <strain evidence="2">Duluth1</strain>
        <tissue evidence="2">Whole animal</tissue>
    </source>
</reference>
<evidence type="ECO:0000313" key="2">
    <source>
        <dbReference type="EMBL" id="KAH3702818.1"/>
    </source>
</evidence>
<comment type="caution">
    <text evidence="2">The sequence shown here is derived from an EMBL/GenBank/DDBJ whole genome shotgun (WGS) entry which is preliminary data.</text>
</comment>
<dbReference type="Proteomes" id="UP000828390">
    <property type="component" value="Unassembled WGS sequence"/>
</dbReference>
<name>A0A9D3YPJ3_DREPO</name>
<dbReference type="PANTHER" id="PTHR46137">
    <property type="entry name" value="OS05G0310600 PROTEIN"/>
    <property type="match status" value="1"/>
</dbReference>
<proteinExistence type="predicted"/>
<feature type="domain" description="LRAT" evidence="1">
    <location>
        <begin position="90"/>
        <end position="205"/>
    </location>
</feature>
<dbReference type="PROSITE" id="PS51934">
    <property type="entry name" value="LRAT"/>
    <property type="match status" value="1"/>
</dbReference>
<dbReference type="OrthoDB" id="10051797at2759"/>
<dbReference type="EMBL" id="JAIWYP010000015">
    <property type="protein sequence ID" value="KAH3702818.1"/>
    <property type="molecule type" value="Genomic_DNA"/>
</dbReference>
<dbReference type="InterPro" id="IPR007053">
    <property type="entry name" value="LRAT_dom"/>
</dbReference>
<sequence length="517" mass="59503">MVCQHRNCLKPYTYGCTDDILGFLCTECRAEWLKEEYTHRTGTTGFTFQNTDYWKQANNYKREDGVFQLSSNRTQLEKKACKLLKPGDHIAWNRKYGYYHHAIVVFVDYLNKNCFWVISYTSGTEHTSENTEGKGRIIMKWINMEEENGDLFRVDYLPEVTEVNTVELVLARSYARLGETKYSLLFNNCETFATFGKTGVSECCHWRHALENVTNMLFMEITRLSANRMAYLLIREITNRAVKEANKGKLIVEVSEFLKMANISPSRIGQGITIIAITGLMIWKIYKIYSKRRDGHMSLNAFIETAMQTIIQGLGPAIGFGFDGEIIEKLISSAVPGMETYLKTTLGSVIGALSRMFIGYFTGNLLVPKISQRITKKLVRDDKRIKRFNEIAPGDHIIHYGWILHQSCHAIVVGIDIDNKSENLKIRVIKNTYKKGVIKDCLMVKYALRKNQNTTDTCNDHEHIEIIDPIYKVVYSDDEANTSDKVVIRAKEKLGQSCYSMFRFNCKDFALWCKCKQ</sequence>
<dbReference type="Gene3D" id="3.90.1720.10">
    <property type="entry name" value="endopeptidase domain like (from Nostoc punctiforme)"/>
    <property type="match status" value="2"/>
</dbReference>
<accession>A0A9D3YPJ3</accession>
<organism evidence="2 3">
    <name type="scientific">Dreissena polymorpha</name>
    <name type="common">Zebra mussel</name>
    <name type="synonym">Mytilus polymorpha</name>
    <dbReference type="NCBI Taxonomy" id="45954"/>
    <lineage>
        <taxon>Eukaryota</taxon>
        <taxon>Metazoa</taxon>
        <taxon>Spiralia</taxon>
        <taxon>Lophotrochozoa</taxon>
        <taxon>Mollusca</taxon>
        <taxon>Bivalvia</taxon>
        <taxon>Autobranchia</taxon>
        <taxon>Heteroconchia</taxon>
        <taxon>Euheterodonta</taxon>
        <taxon>Imparidentia</taxon>
        <taxon>Neoheterodontei</taxon>
        <taxon>Myida</taxon>
        <taxon>Dreissenoidea</taxon>
        <taxon>Dreissenidae</taxon>
        <taxon>Dreissena</taxon>
    </lineage>
</organism>
<gene>
    <name evidence="2" type="ORF">DPMN_077844</name>
</gene>
<reference evidence="2" key="2">
    <citation type="submission" date="2020-11" db="EMBL/GenBank/DDBJ databases">
        <authorList>
            <person name="McCartney M.A."/>
            <person name="Auch B."/>
            <person name="Kono T."/>
            <person name="Mallez S."/>
            <person name="Becker A."/>
            <person name="Gohl D.M."/>
            <person name="Silverstein K.A.T."/>
            <person name="Koren S."/>
            <person name="Bechman K.B."/>
            <person name="Herman A."/>
            <person name="Abrahante J.E."/>
            <person name="Garbe J."/>
        </authorList>
    </citation>
    <scope>NUCLEOTIDE SEQUENCE</scope>
    <source>
        <strain evidence="2">Duluth1</strain>
        <tissue evidence="2">Whole animal</tissue>
    </source>
</reference>
<dbReference type="AlphaFoldDB" id="A0A9D3YPJ3"/>
<dbReference type="Pfam" id="PF04970">
    <property type="entry name" value="LRAT"/>
    <property type="match status" value="2"/>
</dbReference>
<protein>
    <recommendedName>
        <fullName evidence="1">LRAT domain-containing protein</fullName>
    </recommendedName>
</protein>
<evidence type="ECO:0000313" key="3">
    <source>
        <dbReference type="Proteomes" id="UP000828390"/>
    </source>
</evidence>